<reference evidence="2" key="1">
    <citation type="submission" date="2020-10" db="EMBL/GenBank/DDBJ databases">
        <title>Chromosome-scale genome assembly of the Allis shad, Alosa alosa.</title>
        <authorList>
            <person name="Margot Z."/>
            <person name="Christophe K."/>
            <person name="Cabau C."/>
            <person name="Louis A."/>
            <person name="Berthelot C."/>
            <person name="Parey E."/>
            <person name="Roest Crollius H."/>
            <person name="Montfort J."/>
            <person name="Robinson-Rechavi M."/>
            <person name="Bucao C."/>
            <person name="Bouchez O."/>
            <person name="Gislard M."/>
            <person name="Lluch J."/>
            <person name="Milhes M."/>
            <person name="Lampietro C."/>
            <person name="Lopez Roques C."/>
            <person name="Donnadieu C."/>
            <person name="Braasch I."/>
            <person name="Desvignes T."/>
            <person name="Postlethwait J."/>
            <person name="Bobe J."/>
            <person name="Guiguen Y."/>
        </authorList>
    </citation>
    <scope>NUCLEOTIDE SEQUENCE</scope>
    <source>
        <strain evidence="2">M-15738</strain>
        <tissue evidence="2">Blood</tissue>
    </source>
</reference>
<sequence length="80" mass="8976">MGVLESLIATVGPPHQATSRQCKREGNVQPHSYSRNTVTPDHNEGLLQRPPHHPLPELLQNTIDMAQDDWQQETPSDELS</sequence>
<feature type="region of interest" description="Disordered" evidence="1">
    <location>
        <begin position="1"/>
        <end position="80"/>
    </location>
</feature>
<keyword evidence="3" id="KW-1185">Reference proteome</keyword>
<feature type="compositionally biased region" description="Acidic residues" evidence="1">
    <location>
        <begin position="66"/>
        <end position="80"/>
    </location>
</feature>
<comment type="caution">
    <text evidence="2">The sequence shown here is derived from an EMBL/GenBank/DDBJ whole genome shotgun (WGS) entry which is preliminary data.</text>
</comment>
<proteinExistence type="predicted"/>
<feature type="compositionally biased region" description="Polar residues" evidence="1">
    <location>
        <begin position="29"/>
        <end position="40"/>
    </location>
</feature>
<name>A0AAV6H7N7_9TELE</name>
<organism evidence="2 3">
    <name type="scientific">Alosa alosa</name>
    <name type="common">allis shad</name>
    <dbReference type="NCBI Taxonomy" id="278164"/>
    <lineage>
        <taxon>Eukaryota</taxon>
        <taxon>Metazoa</taxon>
        <taxon>Chordata</taxon>
        <taxon>Craniata</taxon>
        <taxon>Vertebrata</taxon>
        <taxon>Euteleostomi</taxon>
        <taxon>Actinopterygii</taxon>
        <taxon>Neopterygii</taxon>
        <taxon>Teleostei</taxon>
        <taxon>Clupei</taxon>
        <taxon>Clupeiformes</taxon>
        <taxon>Clupeoidei</taxon>
        <taxon>Clupeidae</taxon>
        <taxon>Alosa</taxon>
    </lineage>
</organism>
<dbReference type="AlphaFoldDB" id="A0AAV6H7N7"/>
<evidence type="ECO:0000256" key="1">
    <source>
        <dbReference type="SAM" id="MobiDB-lite"/>
    </source>
</evidence>
<gene>
    <name evidence="2" type="ORF">AALO_G00052640</name>
</gene>
<evidence type="ECO:0000313" key="3">
    <source>
        <dbReference type="Proteomes" id="UP000823561"/>
    </source>
</evidence>
<evidence type="ECO:0000313" key="2">
    <source>
        <dbReference type="EMBL" id="KAG5282137.1"/>
    </source>
</evidence>
<accession>A0AAV6H7N7</accession>
<dbReference type="Proteomes" id="UP000823561">
    <property type="component" value="Chromosome 4"/>
</dbReference>
<protein>
    <submittedName>
        <fullName evidence="2">Uncharacterized protein</fullName>
    </submittedName>
</protein>
<dbReference type="EMBL" id="JADWDJ010000004">
    <property type="protein sequence ID" value="KAG5282137.1"/>
    <property type="molecule type" value="Genomic_DNA"/>
</dbReference>